<evidence type="ECO:0000259" key="2">
    <source>
        <dbReference type="Pfam" id="PF01636"/>
    </source>
</evidence>
<dbReference type="Gene3D" id="3.90.1200.10">
    <property type="match status" value="1"/>
</dbReference>
<evidence type="ECO:0000313" key="4">
    <source>
        <dbReference type="Proteomes" id="UP000319949"/>
    </source>
</evidence>
<dbReference type="Proteomes" id="UP000319949">
    <property type="component" value="Unassembled WGS sequence"/>
</dbReference>
<protein>
    <submittedName>
        <fullName evidence="3">Phosphotransferase family enzyme</fullName>
    </submittedName>
</protein>
<dbReference type="AlphaFoldDB" id="A0A560E307"/>
<dbReference type="InterPro" id="IPR002575">
    <property type="entry name" value="Aminoglycoside_PTrfase"/>
</dbReference>
<comment type="caution">
    <text evidence="3">The sequence shown here is derived from an EMBL/GenBank/DDBJ whole genome shotgun (WGS) entry which is preliminary data.</text>
</comment>
<sequence length="394" mass="43820">MEIVTRNIVRFLVQKKLLDQDAVVAGGLAVSMSRSRNRFVRVTQRGGPGFFIKQAIATEPMSIETVKREAEIYRGAFGDERLVPLRELLPAFHDFDESQNILVVQLVDDAENVAEHHRRLRRCPPDLARRLGRAIAGYHRIRFEPGKPQAALFPQKPPWICDLHIESDVSRLRRSRAASSLTDLLLEAPGLAAHLAAIREDWQRDTLIHTDMKWENCLLAPRKAAPEQQRLLVIDWELADIGDAAWDAAGILQAYVNFWIGSMSANGGTSPDALLANAALPIDDVQSAISSFWDGYVQGSAAYRPVTDAFLDRCVRMMAARMLISAYEMSAHVEVGDPRLLLVLQIAFNVFENPRQAAGELLGIRRNQAPDAMPSAPSSQAALEQSLTHEAQHV</sequence>
<feature type="region of interest" description="Disordered" evidence="1">
    <location>
        <begin position="369"/>
        <end position="394"/>
    </location>
</feature>
<gene>
    <name evidence="3" type="ORF">FBZ96_102242</name>
</gene>
<accession>A0A560E307</accession>
<organism evidence="3 4">
    <name type="scientific">Bradyrhizobium stylosanthis</name>
    <dbReference type="NCBI Taxonomy" id="1803665"/>
    <lineage>
        <taxon>Bacteria</taxon>
        <taxon>Pseudomonadati</taxon>
        <taxon>Pseudomonadota</taxon>
        <taxon>Alphaproteobacteria</taxon>
        <taxon>Hyphomicrobiales</taxon>
        <taxon>Nitrobacteraceae</taxon>
        <taxon>Bradyrhizobium</taxon>
    </lineage>
</organism>
<evidence type="ECO:0000313" key="3">
    <source>
        <dbReference type="EMBL" id="TWB03769.1"/>
    </source>
</evidence>
<keyword evidence="3" id="KW-0808">Transferase</keyword>
<dbReference type="RefSeq" id="WP_063684596.1">
    <property type="nucleotide sequence ID" value="NZ_LVEM01000001.1"/>
</dbReference>
<dbReference type="SUPFAM" id="SSF56112">
    <property type="entry name" value="Protein kinase-like (PK-like)"/>
    <property type="match status" value="1"/>
</dbReference>
<keyword evidence="4" id="KW-1185">Reference proteome</keyword>
<name>A0A560E307_9BRAD</name>
<evidence type="ECO:0000256" key="1">
    <source>
        <dbReference type="SAM" id="MobiDB-lite"/>
    </source>
</evidence>
<reference evidence="3 4" key="1">
    <citation type="submission" date="2019-06" db="EMBL/GenBank/DDBJ databases">
        <title>Genomic Encyclopedia of Type Strains, Phase IV (KMG-V): Genome sequencing to study the core and pangenomes of soil and plant-associated prokaryotes.</title>
        <authorList>
            <person name="Whitman W."/>
        </authorList>
    </citation>
    <scope>NUCLEOTIDE SEQUENCE [LARGE SCALE GENOMIC DNA]</scope>
    <source>
        <strain evidence="3 4">BR 510</strain>
    </source>
</reference>
<dbReference type="STRING" id="1803665.GCA_001641335_02284"/>
<dbReference type="InterPro" id="IPR011009">
    <property type="entry name" value="Kinase-like_dom_sf"/>
</dbReference>
<feature type="domain" description="Aminoglycoside phosphotransferase" evidence="2">
    <location>
        <begin position="122"/>
        <end position="255"/>
    </location>
</feature>
<dbReference type="GO" id="GO:0016740">
    <property type="term" value="F:transferase activity"/>
    <property type="evidence" value="ECO:0007669"/>
    <property type="project" value="UniProtKB-KW"/>
</dbReference>
<dbReference type="OrthoDB" id="3806873at2"/>
<dbReference type="Pfam" id="PF01636">
    <property type="entry name" value="APH"/>
    <property type="match status" value="1"/>
</dbReference>
<proteinExistence type="predicted"/>
<dbReference type="EMBL" id="VITK01000002">
    <property type="protein sequence ID" value="TWB03769.1"/>
    <property type="molecule type" value="Genomic_DNA"/>
</dbReference>
<feature type="compositionally biased region" description="Polar residues" evidence="1">
    <location>
        <begin position="376"/>
        <end position="394"/>
    </location>
</feature>